<dbReference type="InterPro" id="IPR002885">
    <property type="entry name" value="PPR_rpt"/>
</dbReference>
<accession>A0AB34KBZ1</accession>
<dbReference type="PANTHER" id="PTHR47447">
    <property type="entry name" value="OS03G0856100 PROTEIN"/>
    <property type="match status" value="1"/>
</dbReference>
<sequence>MAYYRLAMLHHPDKSNEPNAQERFNEIGAAYRSILELPDGAEHEPHQPFHDPVDHTPPPFNEAFPTWAHKLQAYLHRIPERFDRWLMPSFSSTIYEHLKVGELAEALGVLEEMRMEGEQPSHAVYEMLIRGCAIAMRRPTPGRPADHLTINLIGKVLELWGDMLAIGRKPDYMTYIELLRALGKGGRVKDAMLVFEQMCGNHRLLPEQRAFDSMYELCVLSGHYKEALQVFEEQEEMRKSLWKPRYTPVSFSLLLTAAAERGPDVATRLHTLPRILELMQSHGIIPRPQTCERLLDSCIAAGELELGRRILALAPDAKIKIKPSLLAAVAEVSALGENDAATKAISPP</sequence>
<evidence type="ECO:0000313" key="3">
    <source>
        <dbReference type="EMBL" id="KAL1530326.1"/>
    </source>
</evidence>
<dbReference type="PANTHER" id="PTHR47447:SF17">
    <property type="entry name" value="OS12G0638900 PROTEIN"/>
    <property type="match status" value="1"/>
</dbReference>
<dbReference type="CDD" id="cd06257">
    <property type="entry name" value="DnaJ"/>
    <property type="match status" value="1"/>
</dbReference>
<dbReference type="Gene3D" id="1.25.40.10">
    <property type="entry name" value="Tetratricopeptide repeat domain"/>
    <property type="match status" value="1"/>
</dbReference>
<keyword evidence="1" id="KW-0677">Repeat</keyword>
<reference evidence="3 4" key="1">
    <citation type="journal article" date="2024" name="Science">
        <title>Giant polyketide synthase enzymes in the biosynthesis of giant marine polyether toxins.</title>
        <authorList>
            <person name="Fallon T.R."/>
            <person name="Shende V.V."/>
            <person name="Wierzbicki I.H."/>
            <person name="Pendleton A.L."/>
            <person name="Watervoot N.F."/>
            <person name="Auber R.P."/>
            <person name="Gonzalez D.J."/>
            <person name="Wisecaver J.H."/>
            <person name="Moore B.S."/>
        </authorList>
    </citation>
    <scope>NUCLEOTIDE SEQUENCE [LARGE SCALE GENOMIC DNA]</scope>
    <source>
        <strain evidence="3 4">12B1</strain>
    </source>
</reference>
<dbReference type="NCBIfam" id="TIGR00756">
    <property type="entry name" value="PPR"/>
    <property type="match status" value="1"/>
</dbReference>
<dbReference type="EMBL" id="JBGBPQ010000001">
    <property type="protein sequence ID" value="KAL1530326.1"/>
    <property type="molecule type" value="Genomic_DNA"/>
</dbReference>
<dbReference type="Pfam" id="PF00226">
    <property type="entry name" value="DnaJ"/>
    <property type="match status" value="1"/>
</dbReference>
<dbReference type="PROSITE" id="PS50076">
    <property type="entry name" value="DNAJ_2"/>
    <property type="match status" value="1"/>
</dbReference>
<evidence type="ECO:0000259" key="2">
    <source>
        <dbReference type="PROSITE" id="PS50076"/>
    </source>
</evidence>
<dbReference type="InterPro" id="IPR036869">
    <property type="entry name" value="J_dom_sf"/>
</dbReference>
<dbReference type="InterPro" id="IPR011990">
    <property type="entry name" value="TPR-like_helical_dom_sf"/>
</dbReference>
<evidence type="ECO:0000313" key="4">
    <source>
        <dbReference type="Proteomes" id="UP001515480"/>
    </source>
</evidence>
<dbReference type="Gene3D" id="1.10.287.110">
    <property type="entry name" value="DnaJ domain"/>
    <property type="match status" value="1"/>
</dbReference>
<dbReference type="Proteomes" id="UP001515480">
    <property type="component" value="Unassembled WGS sequence"/>
</dbReference>
<feature type="domain" description="J" evidence="2">
    <location>
        <begin position="1"/>
        <end position="54"/>
    </location>
</feature>
<dbReference type="InterPro" id="IPR001623">
    <property type="entry name" value="DnaJ_domain"/>
</dbReference>
<keyword evidence="4" id="KW-1185">Reference proteome</keyword>
<dbReference type="Pfam" id="PF01535">
    <property type="entry name" value="PPR"/>
    <property type="match status" value="2"/>
</dbReference>
<proteinExistence type="predicted"/>
<dbReference type="SUPFAM" id="SSF46565">
    <property type="entry name" value="Chaperone J-domain"/>
    <property type="match status" value="1"/>
</dbReference>
<gene>
    <name evidence="3" type="ORF">AB1Y20_001235</name>
</gene>
<evidence type="ECO:0000256" key="1">
    <source>
        <dbReference type="ARBA" id="ARBA00022737"/>
    </source>
</evidence>
<dbReference type="AlphaFoldDB" id="A0AB34KBZ1"/>
<name>A0AB34KBZ1_PRYPA</name>
<protein>
    <recommendedName>
        <fullName evidence="2">J domain-containing protein</fullName>
    </recommendedName>
</protein>
<comment type="caution">
    <text evidence="3">The sequence shown here is derived from an EMBL/GenBank/DDBJ whole genome shotgun (WGS) entry which is preliminary data.</text>
</comment>
<organism evidence="3 4">
    <name type="scientific">Prymnesium parvum</name>
    <name type="common">Toxic golden alga</name>
    <dbReference type="NCBI Taxonomy" id="97485"/>
    <lineage>
        <taxon>Eukaryota</taxon>
        <taxon>Haptista</taxon>
        <taxon>Haptophyta</taxon>
        <taxon>Prymnesiophyceae</taxon>
        <taxon>Prymnesiales</taxon>
        <taxon>Prymnesiaceae</taxon>
        <taxon>Prymnesium</taxon>
    </lineage>
</organism>